<dbReference type="eggNOG" id="KOG1133">
    <property type="taxonomic scope" value="Eukaryota"/>
</dbReference>
<keyword evidence="14" id="KW-0539">Nucleus</keyword>
<evidence type="ECO:0000256" key="17">
    <source>
        <dbReference type="ARBA" id="ARBA00044969"/>
    </source>
</evidence>
<dbReference type="Proteomes" id="UP000030669">
    <property type="component" value="Unassembled WGS sequence"/>
</dbReference>
<keyword evidence="9 24" id="KW-0347">Helicase</keyword>
<evidence type="ECO:0000256" key="14">
    <source>
        <dbReference type="ARBA" id="ARBA00023242"/>
    </source>
</evidence>
<evidence type="ECO:0000256" key="7">
    <source>
        <dbReference type="ARBA" id="ARBA00022741"/>
    </source>
</evidence>
<dbReference type="InterPro" id="IPR006555">
    <property type="entry name" value="ATP-dep_Helicase_C"/>
</dbReference>
<comment type="catalytic activity">
    <reaction evidence="21">
        <text>ATP + H2O = ADP + phosphate + H(+)</text>
        <dbReference type="Rhea" id="RHEA:13065"/>
        <dbReference type="ChEBI" id="CHEBI:15377"/>
        <dbReference type="ChEBI" id="CHEBI:15378"/>
        <dbReference type="ChEBI" id="CHEBI:30616"/>
        <dbReference type="ChEBI" id="CHEBI:43474"/>
        <dbReference type="ChEBI" id="CHEBI:456216"/>
        <dbReference type="EC" id="5.6.2.3"/>
    </reaction>
</comment>
<dbReference type="GO" id="GO:0016818">
    <property type="term" value="F:hydrolase activity, acting on acid anhydrides, in phosphorus-containing anhydrides"/>
    <property type="evidence" value="ECO:0007669"/>
    <property type="project" value="InterPro"/>
</dbReference>
<comment type="cofactor">
    <cofactor evidence="1">
        <name>[4Fe-4S] cluster</name>
        <dbReference type="ChEBI" id="CHEBI:49883"/>
    </cofactor>
</comment>
<dbReference type="STRING" id="670483.S7RK14"/>
<feature type="region of interest" description="Disordered" evidence="22">
    <location>
        <begin position="126"/>
        <end position="158"/>
    </location>
</feature>
<dbReference type="InterPro" id="IPR045028">
    <property type="entry name" value="DinG/Rad3-like"/>
</dbReference>
<keyword evidence="8" id="KW-0378">Hydrolase</keyword>
<gene>
    <name evidence="24" type="ORF">GLOTRDRAFT_43065</name>
</gene>
<organism evidence="24 25">
    <name type="scientific">Gloeophyllum trabeum (strain ATCC 11539 / FP-39264 / Madison 617)</name>
    <name type="common">Brown rot fungus</name>
    <dbReference type="NCBI Taxonomy" id="670483"/>
    <lineage>
        <taxon>Eukaryota</taxon>
        <taxon>Fungi</taxon>
        <taxon>Dikarya</taxon>
        <taxon>Basidiomycota</taxon>
        <taxon>Agaricomycotina</taxon>
        <taxon>Agaricomycetes</taxon>
        <taxon>Gloeophyllales</taxon>
        <taxon>Gloeophyllaceae</taxon>
        <taxon>Gloeophyllum</taxon>
    </lineage>
</organism>
<dbReference type="Pfam" id="PF06733">
    <property type="entry name" value="DEAD_2"/>
    <property type="match status" value="1"/>
</dbReference>
<evidence type="ECO:0000256" key="9">
    <source>
        <dbReference type="ARBA" id="ARBA00022806"/>
    </source>
</evidence>
<comment type="function">
    <text evidence="20">ATP-dependent DNA helicase important for chromosome transmission and normal cell cycle progression in G(2)/M. May have a role in changing DNA topology to allow the loading of proteins involved in maintaining sister chromatid cohesion in the vicinity of the centromeres. Has a specific role in chromosome segregation during meiosis II.</text>
</comment>
<keyword evidence="7" id="KW-0547">Nucleotide-binding</keyword>
<name>S7RK14_GLOTA</name>
<evidence type="ECO:0000259" key="23">
    <source>
        <dbReference type="PROSITE" id="PS51193"/>
    </source>
</evidence>
<evidence type="ECO:0000313" key="24">
    <source>
        <dbReference type="EMBL" id="EPQ54725.1"/>
    </source>
</evidence>
<evidence type="ECO:0000256" key="22">
    <source>
        <dbReference type="SAM" id="MobiDB-lite"/>
    </source>
</evidence>
<evidence type="ECO:0000256" key="18">
    <source>
        <dbReference type="ARBA" id="ARBA00044998"/>
    </source>
</evidence>
<dbReference type="InterPro" id="IPR006554">
    <property type="entry name" value="Helicase-like_DEXD_c2"/>
</dbReference>
<dbReference type="PANTHER" id="PTHR11472:SF41">
    <property type="entry name" value="ATP-DEPENDENT DNA HELICASE DDX11-RELATED"/>
    <property type="match status" value="1"/>
</dbReference>
<dbReference type="GO" id="GO:0003677">
    <property type="term" value="F:DNA binding"/>
    <property type="evidence" value="ECO:0007669"/>
    <property type="project" value="InterPro"/>
</dbReference>
<evidence type="ECO:0000256" key="19">
    <source>
        <dbReference type="ARBA" id="ARBA00045008"/>
    </source>
</evidence>
<dbReference type="AlphaFoldDB" id="S7RK14"/>
<comment type="subcellular location">
    <subcellularLocation>
        <location evidence="2">Nucleus</location>
    </subcellularLocation>
</comment>
<dbReference type="NCBIfam" id="TIGR00604">
    <property type="entry name" value="rad3"/>
    <property type="match status" value="1"/>
</dbReference>
<sequence length="838" mass="93857">MSLHLHPPDDFLTFPYELPYDIQTSLMQHIYSSIEDHQVSIIESPTGTGKTLSLLCSSLTWLSDNLMRSHKAIMASLDHGDWVTIQDHNRRQRDQERIEKEYQRRLAELRKNELILRKASSGRVHKRRVRRHLSPADMDSSKDESFLPDNVDTSDVNDNISPAVRALMKKVSQNNEEEPNPVPIPTKIYYASRTHSQLSQVLSELRKLKHSAIFTCLEIDNLDETETDTTSITKTTALGSRKHLCINEEVKRLRDIDEACREMQSGKTSKRCPHLPSGDDRTRLMELRDHILASPKDIEELVEIGQSLGTCPYFGSREAIPQAELVLLPYNLLLDKTAREALKIDLTDQIVIIDEAHNLISTLLSLATISLSFRLLSTCSEQLRIYFTKFRTRLTSHHALHLKRLMILLDALRSLLSSSSTQKDTTQVLTVGEFTRSLGRKVEGVNFAEVETYLRSSKIARKISGYADQVSQDTTTAGLPHARGGALPPLYAVESFLMALNNPSEDGRVTISGSKVEESEIKYQHLNPSTHFIEVIDSARSVILAGGTMSPMSDFTHQLFSHIPSERISTFSCGHVIPSTNLQTLILKKGPAGGDLLFKYDQRSNTALVAELGQIISNFTNVISGGMVIFFPSYSFLDKVKVAWTESKLLDKIAAKKKIFYEPRDNGDVDAVLQEYTRHTDDLVKVTAANGRKPGALMFAVVGAKLSEGLNFSDDLARAVLVVGLPFANLNSPELKERLKYVKALQSKGVIKSDDSSGARDAGMELYENMCMNAVNQSIGRAIRHRGDWASLILVDCRYASPRIRKKLPKWIGDTTLSCETFGQAMKELGAFFRQKRG</sequence>
<dbReference type="GO" id="GO:0034085">
    <property type="term" value="P:establishment of sister chromatid cohesion"/>
    <property type="evidence" value="ECO:0007669"/>
    <property type="project" value="TreeGrafter"/>
</dbReference>
<dbReference type="RefSeq" id="XP_007866656.1">
    <property type="nucleotide sequence ID" value="XM_007868465.1"/>
</dbReference>
<evidence type="ECO:0000256" key="12">
    <source>
        <dbReference type="ARBA" id="ARBA00023014"/>
    </source>
</evidence>
<dbReference type="GeneID" id="19306171"/>
<evidence type="ECO:0000256" key="4">
    <source>
        <dbReference type="ARBA" id="ARBA00016387"/>
    </source>
</evidence>
<keyword evidence="12" id="KW-0411">Iron-sulfur</keyword>
<dbReference type="EC" id="5.6.2.3" evidence="17"/>
<proteinExistence type="inferred from homology"/>
<dbReference type="GO" id="GO:0005634">
    <property type="term" value="C:nucleus"/>
    <property type="evidence" value="ECO:0007669"/>
    <property type="project" value="UniProtKB-SubCell"/>
</dbReference>
<evidence type="ECO:0000256" key="13">
    <source>
        <dbReference type="ARBA" id="ARBA00023235"/>
    </source>
</evidence>
<dbReference type="CDD" id="cd18788">
    <property type="entry name" value="SF2_C_XPD"/>
    <property type="match status" value="1"/>
</dbReference>
<evidence type="ECO:0000256" key="15">
    <source>
        <dbReference type="ARBA" id="ARBA00023306"/>
    </source>
</evidence>
<evidence type="ECO:0000256" key="2">
    <source>
        <dbReference type="ARBA" id="ARBA00004123"/>
    </source>
</evidence>
<dbReference type="FunFam" id="3.40.50.300:FF:001372">
    <property type="entry name" value="ATP-dependent DNA helicase chl1"/>
    <property type="match status" value="1"/>
</dbReference>
<dbReference type="InterPro" id="IPR014013">
    <property type="entry name" value="Helic_SF1/SF2_ATP-bd_DinG/Rad3"/>
</dbReference>
<dbReference type="HOGENOM" id="CLU_006515_2_0_1"/>
<dbReference type="SMART" id="SM00488">
    <property type="entry name" value="DEXDc2"/>
    <property type="match status" value="1"/>
</dbReference>
<dbReference type="GO" id="GO:0043139">
    <property type="term" value="F:5'-3' DNA helicase activity"/>
    <property type="evidence" value="ECO:0007669"/>
    <property type="project" value="UniProtKB-EC"/>
</dbReference>
<dbReference type="Gene3D" id="3.40.50.300">
    <property type="entry name" value="P-loop containing nucleotide triphosphate hydrolases"/>
    <property type="match status" value="3"/>
</dbReference>
<keyword evidence="25" id="KW-1185">Reference proteome</keyword>
<keyword evidence="13" id="KW-0413">Isomerase</keyword>
<dbReference type="PANTHER" id="PTHR11472">
    <property type="entry name" value="DNA REPAIR DEAD HELICASE RAD3/XP-D SUBFAMILY MEMBER"/>
    <property type="match status" value="1"/>
</dbReference>
<dbReference type="InterPro" id="IPR013020">
    <property type="entry name" value="Rad3/Chl1-like"/>
</dbReference>
<evidence type="ECO:0000256" key="6">
    <source>
        <dbReference type="ARBA" id="ARBA00022723"/>
    </source>
</evidence>
<evidence type="ECO:0000256" key="11">
    <source>
        <dbReference type="ARBA" id="ARBA00023004"/>
    </source>
</evidence>
<dbReference type="GO" id="GO:0046872">
    <property type="term" value="F:metal ion binding"/>
    <property type="evidence" value="ECO:0007669"/>
    <property type="project" value="UniProtKB-KW"/>
</dbReference>
<evidence type="ECO:0000256" key="16">
    <source>
        <dbReference type="ARBA" id="ARBA00029709"/>
    </source>
</evidence>
<dbReference type="InterPro" id="IPR010614">
    <property type="entry name" value="RAD3-like_helicase_DEAD"/>
</dbReference>
<dbReference type="PROSITE" id="PS51193">
    <property type="entry name" value="HELICASE_ATP_BIND_2"/>
    <property type="match status" value="1"/>
</dbReference>
<dbReference type="GO" id="GO:0051536">
    <property type="term" value="F:iron-sulfur cluster binding"/>
    <property type="evidence" value="ECO:0007669"/>
    <property type="project" value="UniProtKB-KW"/>
</dbReference>
<evidence type="ECO:0000256" key="1">
    <source>
        <dbReference type="ARBA" id="ARBA00001966"/>
    </source>
</evidence>
<accession>S7RK14</accession>
<dbReference type="GO" id="GO:0005524">
    <property type="term" value="F:ATP binding"/>
    <property type="evidence" value="ECO:0007669"/>
    <property type="project" value="UniProtKB-KW"/>
</dbReference>
<keyword evidence="10" id="KW-0067">ATP-binding</keyword>
<evidence type="ECO:0000313" key="25">
    <source>
        <dbReference type="Proteomes" id="UP000030669"/>
    </source>
</evidence>
<dbReference type="GO" id="GO:0006139">
    <property type="term" value="P:nucleobase-containing compound metabolic process"/>
    <property type="evidence" value="ECO:0007669"/>
    <property type="project" value="InterPro"/>
</dbReference>
<dbReference type="SUPFAM" id="SSF52540">
    <property type="entry name" value="P-loop containing nucleoside triphosphate hydrolases"/>
    <property type="match status" value="1"/>
</dbReference>
<protein>
    <recommendedName>
        <fullName evidence="5">ATP-dependent DNA helicase CHL1</fullName>
        <ecNumber evidence="17">5.6.2.3</ecNumber>
    </recommendedName>
    <alternativeName>
        <fullName evidence="4">ATP-dependent DNA helicase chl1</fullName>
    </alternativeName>
    <alternativeName>
        <fullName evidence="16">Chromosome loss protein 1</fullName>
    </alternativeName>
    <alternativeName>
        <fullName evidence="18 19">DNA 5'-3' helicase CHL1</fullName>
    </alternativeName>
</protein>
<feature type="domain" description="Helicase ATP-binding" evidence="23">
    <location>
        <begin position="9"/>
        <end position="404"/>
    </location>
</feature>
<evidence type="ECO:0000256" key="21">
    <source>
        <dbReference type="ARBA" id="ARBA00048954"/>
    </source>
</evidence>
<evidence type="ECO:0000256" key="10">
    <source>
        <dbReference type="ARBA" id="ARBA00022840"/>
    </source>
</evidence>
<reference evidence="24 25" key="1">
    <citation type="journal article" date="2012" name="Science">
        <title>The Paleozoic origin of enzymatic lignin decomposition reconstructed from 31 fungal genomes.</title>
        <authorList>
            <person name="Floudas D."/>
            <person name="Binder M."/>
            <person name="Riley R."/>
            <person name="Barry K."/>
            <person name="Blanchette R.A."/>
            <person name="Henrissat B."/>
            <person name="Martinez A.T."/>
            <person name="Otillar R."/>
            <person name="Spatafora J.W."/>
            <person name="Yadav J.S."/>
            <person name="Aerts A."/>
            <person name="Benoit I."/>
            <person name="Boyd A."/>
            <person name="Carlson A."/>
            <person name="Copeland A."/>
            <person name="Coutinho P.M."/>
            <person name="de Vries R.P."/>
            <person name="Ferreira P."/>
            <person name="Findley K."/>
            <person name="Foster B."/>
            <person name="Gaskell J."/>
            <person name="Glotzer D."/>
            <person name="Gorecki P."/>
            <person name="Heitman J."/>
            <person name="Hesse C."/>
            <person name="Hori C."/>
            <person name="Igarashi K."/>
            <person name="Jurgens J.A."/>
            <person name="Kallen N."/>
            <person name="Kersten P."/>
            <person name="Kohler A."/>
            <person name="Kuees U."/>
            <person name="Kumar T.K.A."/>
            <person name="Kuo A."/>
            <person name="LaButti K."/>
            <person name="Larrondo L.F."/>
            <person name="Lindquist E."/>
            <person name="Ling A."/>
            <person name="Lombard V."/>
            <person name="Lucas S."/>
            <person name="Lundell T."/>
            <person name="Martin R."/>
            <person name="McLaughlin D.J."/>
            <person name="Morgenstern I."/>
            <person name="Morin E."/>
            <person name="Murat C."/>
            <person name="Nagy L.G."/>
            <person name="Nolan M."/>
            <person name="Ohm R.A."/>
            <person name="Patyshakuliyeva A."/>
            <person name="Rokas A."/>
            <person name="Ruiz-Duenas F.J."/>
            <person name="Sabat G."/>
            <person name="Salamov A."/>
            <person name="Samejima M."/>
            <person name="Schmutz J."/>
            <person name="Slot J.C."/>
            <person name="St John F."/>
            <person name="Stenlid J."/>
            <person name="Sun H."/>
            <person name="Sun S."/>
            <person name="Syed K."/>
            <person name="Tsang A."/>
            <person name="Wiebenga A."/>
            <person name="Young D."/>
            <person name="Pisabarro A."/>
            <person name="Eastwood D.C."/>
            <person name="Martin F."/>
            <person name="Cullen D."/>
            <person name="Grigoriev I.V."/>
            <person name="Hibbett D.S."/>
        </authorList>
    </citation>
    <scope>NUCLEOTIDE SEQUENCE [LARGE SCALE GENOMIC DNA]</scope>
    <source>
        <strain evidence="24 25">ATCC 11539</strain>
    </source>
</reference>
<dbReference type="OrthoDB" id="267079at2759"/>
<comment type="similarity">
    <text evidence="3">Belongs to the DEAD box helicase family. DEAH subfamily. DDX11/CHL1 sub-subfamily.</text>
</comment>
<dbReference type="SMART" id="SM00491">
    <property type="entry name" value="HELICc2"/>
    <property type="match status" value="1"/>
</dbReference>
<dbReference type="InterPro" id="IPR027417">
    <property type="entry name" value="P-loop_NTPase"/>
</dbReference>
<evidence type="ECO:0000256" key="3">
    <source>
        <dbReference type="ARBA" id="ARBA00008435"/>
    </source>
</evidence>
<evidence type="ECO:0000256" key="8">
    <source>
        <dbReference type="ARBA" id="ARBA00022801"/>
    </source>
</evidence>
<keyword evidence="6" id="KW-0479">Metal-binding</keyword>
<dbReference type="OMA" id="QTHQFRD"/>
<dbReference type="KEGG" id="gtr:GLOTRDRAFT_43065"/>
<evidence type="ECO:0000256" key="5">
    <source>
        <dbReference type="ARBA" id="ARBA00017386"/>
    </source>
</evidence>
<dbReference type="Pfam" id="PF13307">
    <property type="entry name" value="Helicase_C_2"/>
    <property type="match status" value="1"/>
</dbReference>
<keyword evidence="11" id="KW-0408">Iron</keyword>
<keyword evidence="15" id="KW-0131">Cell cycle</keyword>
<dbReference type="EMBL" id="KB469303">
    <property type="protein sequence ID" value="EPQ54725.1"/>
    <property type="molecule type" value="Genomic_DNA"/>
</dbReference>
<evidence type="ECO:0000256" key="20">
    <source>
        <dbReference type="ARBA" id="ARBA00045702"/>
    </source>
</evidence>